<evidence type="ECO:0000256" key="1">
    <source>
        <dbReference type="SAM" id="Coils"/>
    </source>
</evidence>
<evidence type="ECO:0000313" key="3">
    <source>
        <dbReference type="Proteomes" id="UP000580250"/>
    </source>
</evidence>
<protein>
    <submittedName>
        <fullName evidence="2">Uncharacterized protein</fullName>
    </submittedName>
</protein>
<feature type="coiled-coil region" evidence="1">
    <location>
        <begin position="7"/>
        <end position="41"/>
    </location>
</feature>
<keyword evidence="1" id="KW-0175">Coiled coil</keyword>
<reference evidence="2 3" key="1">
    <citation type="submission" date="2020-08" db="EMBL/GenBank/DDBJ databases">
        <authorList>
            <person name="Koutsovoulos G."/>
            <person name="Danchin GJ E."/>
        </authorList>
    </citation>
    <scope>NUCLEOTIDE SEQUENCE [LARGE SCALE GENOMIC DNA]</scope>
</reference>
<dbReference type="AlphaFoldDB" id="A0A6V7WL07"/>
<name>A0A6V7WL07_MELEN</name>
<dbReference type="Proteomes" id="UP000580250">
    <property type="component" value="Unassembled WGS sequence"/>
</dbReference>
<sequence length="59" mass="7006">MAIVNALAKIKQINSDHKNEIEELKQNFHQIIDEKVRQLENENAFPKQIINQKMKKLFC</sequence>
<gene>
    <name evidence="2" type="ORF">MENT_LOCUS40279</name>
</gene>
<comment type="caution">
    <text evidence="2">The sequence shown here is derived from an EMBL/GenBank/DDBJ whole genome shotgun (WGS) entry which is preliminary data.</text>
</comment>
<accession>A0A6V7WL07</accession>
<dbReference type="EMBL" id="CAJEWN010000650">
    <property type="protein sequence ID" value="CAD2187679.1"/>
    <property type="molecule type" value="Genomic_DNA"/>
</dbReference>
<evidence type="ECO:0000313" key="2">
    <source>
        <dbReference type="EMBL" id="CAD2187679.1"/>
    </source>
</evidence>
<proteinExistence type="predicted"/>
<organism evidence="2 3">
    <name type="scientific">Meloidogyne enterolobii</name>
    <name type="common">Root-knot nematode worm</name>
    <name type="synonym">Meloidogyne mayaguensis</name>
    <dbReference type="NCBI Taxonomy" id="390850"/>
    <lineage>
        <taxon>Eukaryota</taxon>
        <taxon>Metazoa</taxon>
        <taxon>Ecdysozoa</taxon>
        <taxon>Nematoda</taxon>
        <taxon>Chromadorea</taxon>
        <taxon>Rhabditida</taxon>
        <taxon>Tylenchina</taxon>
        <taxon>Tylenchomorpha</taxon>
        <taxon>Tylenchoidea</taxon>
        <taxon>Meloidogynidae</taxon>
        <taxon>Meloidogyninae</taxon>
        <taxon>Meloidogyne</taxon>
    </lineage>
</organism>